<dbReference type="SUPFAM" id="SSF56672">
    <property type="entry name" value="DNA/RNA polymerases"/>
    <property type="match status" value="1"/>
</dbReference>
<feature type="compositionally biased region" description="Basic residues" evidence="2">
    <location>
        <begin position="225"/>
        <end position="235"/>
    </location>
</feature>
<feature type="coiled-coil region" evidence="1">
    <location>
        <begin position="153"/>
        <end position="180"/>
    </location>
</feature>
<keyword evidence="4" id="KW-1185">Reference proteome</keyword>
<evidence type="ECO:0000256" key="1">
    <source>
        <dbReference type="SAM" id="Coils"/>
    </source>
</evidence>
<gene>
    <name evidence="3" type="ORF">AALP_AAs49767U000300</name>
</gene>
<feature type="compositionally biased region" description="Polar residues" evidence="2">
    <location>
        <begin position="114"/>
        <end position="125"/>
    </location>
</feature>
<feature type="region of interest" description="Disordered" evidence="2">
    <location>
        <begin position="1"/>
        <end position="130"/>
    </location>
</feature>
<evidence type="ECO:0000256" key="2">
    <source>
        <dbReference type="SAM" id="MobiDB-lite"/>
    </source>
</evidence>
<feature type="region of interest" description="Disordered" evidence="2">
    <location>
        <begin position="208"/>
        <end position="244"/>
    </location>
</feature>
<dbReference type="EMBL" id="KL982061">
    <property type="protein sequence ID" value="KFK23141.1"/>
    <property type="molecule type" value="Genomic_DNA"/>
</dbReference>
<evidence type="ECO:0008006" key="5">
    <source>
        <dbReference type="Google" id="ProtNLM"/>
    </source>
</evidence>
<feature type="compositionally biased region" description="Basic and acidic residues" evidence="2">
    <location>
        <begin position="73"/>
        <end position="113"/>
    </location>
</feature>
<organism evidence="3 4">
    <name type="scientific">Arabis alpina</name>
    <name type="common">Alpine rock-cress</name>
    <dbReference type="NCBI Taxonomy" id="50452"/>
    <lineage>
        <taxon>Eukaryota</taxon>
        <taxon>Viridiplantae</taxon>
        <taxon>Streptophyta</taxon>
        <taxon>Embryophyta</taxon>
        <taxon>Tracheophyta</taxon>
        <taxon>Spermatophyta</taxon>
        <taxon>Magnoliopsida</taxon>
        <taxon>eudicotyledons</taxon>
        <taxon>Gunneridae</taxon>
        <taxon>Pentapetalae</taxon>
        <taxon>rosids</taxon>
        <taxon>malvids</taxon>
        <taxon>Brassicales</taxon>
        <taxon>Brassicaceae</taxon>
        <taxon>Arabideae</taxon>
        <taxon>Arabis</taxon>
    </lineage>
</organism>
<dbReference type="eggNOG" id="KOG0017">
    <property type="taxonomic scope" value="Eukaryota"/>
</dbReference>
<feature type="compositionally biased region" description="Polar residues" evidence="2">
    <location>
        <begin position="21"/>
        <end position="32"/>
    </location>
</feature>
<dbReference type="Gramene" id="KFK23141">
    <property type="protein sequence ID" value="KFK23141"/>
    <property type="gene ID" value="AALP_AAs49767U000300"/>
</dbReference>
<feature type="compositionally biased region" description="Basic and acidic residues" evidence="2">
    <location>
        <begin position="8"/>
        <end position="19"/>
    </location>
</feature>
<dbReference type="PANTHER" id="PTHR33240:SF8">
    <property type="entry name" value="OS03G0439900 PROTEIN"/>
    <property type="match status" value="1"/>
</dbReference>
<name>A0A087FZT9_ARAAL</name>
<dbReference type="InterPro" id="IPR043502">
    <property type="entry name" value="DNA/RNA_pol_sf"/>
</dbReference>
<sequence length="648" mass="72406">MVSGEENTSCRDNQEKEPSVEATTTKAAAQSDITERGRPDTKRHRAHVDPQRLDVSAPSTTRGIPEDLPPPPLRRETDKSPERVMNISDRDEPAPTKRARAEGAEGSRREPRASDTQSASGSSKTEVVKDTSEYINYCSEERCKKEQECRAFKRSYAAELAALKAQMERVTSDLKRTQSQIHHRTGKAPAIAHVTVPKRSNPAYVQHEGGSGGAHNYQVESSGRGRGRGRGRSRGRGTWNNTWPRESKDYDEKLYCDFHKTSGHSTVRCRELGRQLIAKLTEGTLKSNNSSDFKPEEKAPADAEQQVDILRRQRRDDDMENEGQHESINMIMGGSQYYADNETALGAFQRRADVCVNISAPAKPRLSSDRITFDKQDTKGLDQPHNDPMVINLTVYDFNVDRVLIDTGSSVDVIFKKTLERMKIDLSTIKGRPKPITGFSNETTMMMGTIRLPVQACNIKKMVDFTVSDHGNPLAQPDESCAFNIPLMPQIPNTHRCYNQILMHPEDREKTAFITDSGIYYYKAAKQAKAIAETGVKDVEMTEAEADTEPAPLTTTPTTDADVTEAEVPDGMGEPEDLSLQNLLLESKDKDTTITIDTDEEPEYGCDKHWIDQIRAYIVNGAARDKRPDKSWKKYTAGLVAITREAKP</sequence>
<dbReference type="Gene3D" id="2.40.70.10">
    <property type="entry name" value="Acid Proteases"/>
    <property type="match status" value="1"/>
</dbReference>
<dbReference type="CDD" id="cd00303">
    <property type="entry name" value="retropepsin_like"/>
    <property type="match status" value="1"/>
</dbReference>
<dbReference type="InterPro" id="IPR021109">
    <property type="entry name" value="Peptidase_aspartic_dom_sf"/>
</dbReference>
<keyword evidence="1" id="KW-0175">Coiled coil</keyword>
<evidence type="ECO:0000313" key="3">
    <source>
        <dbReference type="EMBL" id="KFK23141.1"/>
    </source>
</evidence>
<dbReference type="Proteomes" id="UP000029120">
    <property type="component" value="Unassembled WGS sequence"/>
</dbReference>
<evidence type="ECO:0000313" key="4">
    <source>
        <dbReference type="Proteomes" id="UP000029120"/>
    </source>
</evidence>
<reference evidence="4" key="1">
    <citation type="journal article" date="2015" name="Nat. Plants">
        <title>Genome expansion of Arabis alpina linked with retrotransposition and reduced symmetric DNA methylation.</title>
        <authorList>
            <person name="Willing E.M."/>
            <person name="Rawat V."/>
            <person name="Mandakova T."/>
            <person name="Maumus F."/>
            <person name="James G.V."/>
            <person name="Nordstroem K.J."/>
            <person name="Becker C."/>
            <person name="Warthmann N."/>
            <person name="Chica C."/>
            <person name="Szarzynska B."/>
            <person name="Zytnicki M."/>
            <person name="Albani M.C."/>
            <person name="Kiefer C."/>
            <person name="Bergonzi S."/>
            <person name="Castaings L."/>
            <person name="Mateos J.L."/>
            <person name="Berns M.C."/>
            <person name="Bujdoso N."/>
            <person name="Piofczyk T."/>
            <person name="de Lorenzo L."/>
            <person name="Barrero-Sicilia C."/>
            <person name="Mateos I."/>
            <person name="Piednoel M."/>
            <person name="Hagmann J."/>
            <person name="Chen-Min-Tao R."/>
            <person name="Iglesias-Fernandez R."/>
            <person name="Schuster S.C."/>
            <person name="Alonso-Blanco C."/>
            <person name="Roudier F."/>
            <person name="Carbonero P."/>
            <person name="Paz-Ares J."/>
            <person name="Davis S.J."/>
            <person name="Pecinka A."/>
            <person name="Quesneville H."/>
            <person name="Colot V."/>
            <person name="Lysak M.A."/>
            <person name="Weigel D."/>
            <person name="Coupland G."/>
            <person name="Schneeberger K."/>
        </authorList>
    </citation>
    <scope>NUCLEOTIDE SEQUENCE [LARGE SCALE GENOMIC DNA]</scope>
    <source>
        <strain evidence="4">cv. Pajares</strain>
    </source>
</reference>
<dbReference type="PANTHER" id="PTHR33240">
    <property type="entry name" value="OS08G0508500 PROTEIN"/>
    <property type="match status" value="1"/>
</dbReference>
<dbReference type="AlphaFoldDB" id="A0A087FZT9"/>
<dbReference type="OrthoDB" id="1751398at2759"/>
<accession>A0A087FZT9</accession>
<protein>
    <recommendedName>
        <fullName evidence="5">Peptidase A2 domain-containing protein</fullName>
    </recommendedName>
</protein>
<feature type="region of interest" description="Disordered" evidence="2">
    <location>
        <begin position="283"/>
        <end position="304"/>
    </location>
</feature>
<proteinExistence type="predicted"/>